<proteinExistence type="predicted"/>
<dbReference type="Proteomes" id="UP000547209">
    <property type="component" value="Unassembled WGS sequence"/>
</dbReference>
<dbReference type="CDD" id="cd24007">
    <property type="entry name" value="ASKHA_NBD_eukNAGK-like"/>
    <property type="match status" value="1"/>
</dbReference>
<dbReference type="SUPFAM" id="SSF53067">
    <property type="entry name" value="Actin-like ATPase domain"/>
    <property type="match status" value="2"/>
</dbReference>
<dbReference type="InterPro" id="IPR052519">
    <property type="entry name" value="Euk-type_GlcNAc_Kinase"/>
</dbReference>
<keyword evidence="3" id="KW-1185">Reference proteome</keyword>
<dbReference type="Gene3D" id="3.30.420.40">
    <property type="match status" value="2"/>
</dbReference>
<protein>
    <recommendedName>
        <fullName evidence="1">ATPase BadF/BadG/BcrA/BcrD type domain-containing protein</fullName>
    </recommendedName>
</protein>
<sequence>MAVIQPYILSIESGGSKTISVILNEDAELLGFGIGGSANEVFAGHEIAVHSIVESIQAALDDASVHPRQITIVAASVLMSRELLNKAISAADIAAEVHAYEEKETSLAASFCSDHGVLASSGTGSFIYGRSIHGKTMVLGGFGSILGDEGSGYEIGLQGLKSVIYSLDGRGHPTSLVEEICKKWGVDYRDRTKLQTAWELAEKVHDLYPYRHRGLLARLSLSVAKSAKEGDIISRQIIQNAGGVMAELTAAFLKQFEVGVRPIPISYSGGSWNIGEMMLEPFRQRLAQLVDVPYVIVPQKLQPVFGPFLLWFKHRGMPWNDMLIRRLKKHDKTIIAQYGKYLYDHQEAGRKTIRS</sequence>
<name>A0A7X0RPQ6_9BACL</name>
<reference evidence="2 3" key="1">
    <citation type="submission" date="2020-08" db="EMBL/GenBank/DDBJ databases">
        <title>Cohnella phylogeny.</title>
        <authorList>
            <person name="Dunlap C."/>
        </authorList>
    </citation>
    <scope>NUCLEOTIDE SEQUENCE [LARGE SCALE GENOMIC DNA]</scope>
    <source>
        <strain evidence="2 3">DSM 28246</strain>
    </source>
</reference>
<dbReference type="InterPro" id="IPR043129">
    <property type="entry name" value="ATPase_NBD"/>
</dbReference>
<evidence type="ECO:0000313" key="3">
    <source>
        <dbReference type="Proteomes" id="UP000547209"/>
    </source>
</evidence>
<gene>
    <name evidence="2" type="ORF">H7C19_12200</name>
</gene>
<organism evidence="2 3">
    <name type="scientific">Cohnella nanjingensis</name>
    <dbReference type="NCBI Taxonomy" id="1387779"/>
    <lineage>
        <taxon>Bacteria</taxon>
        <taxon>Bacillati</taxon>
        <taxon>Bacillota</taxon>
        <taxon>Bacilli</taxon>
        <taxon>Bacillales</taxon>
        <taxon>Paenibacillaceae</taxon>
        <taxon>Cohnella</taxon>
    </lineage>
</organism>
<dbReference type="InterPro" id="IPR002731">
    <property type="entry name" value="ATPase_BadF"/>
</dbReference>
<evidence type="ECO:0000313" key="2">
    <source>
        <dbReference type="EMBL" id="MBB6671442.1"/>
    </source>
</evidence>
<accession>A0A7X0RPQ6</accession>
<feature type="domain" description="ATPase BadF/BadG/BcrA/BcrD type" evidence="1">
    <location>
        <begin position="11"/>
        <end position="274"/>
    </location>
</feature>
<dbReference type="EMBL" id="JACJVP010000021">
    <property type="protein sequence ID" value="MBB6671442.1"/>
    <property type="molecule type" value="Genomic_DNA"/>
</dbReference>
<comment type="caution">
    <text evidence="2">The sequence shown here is derived from an EMBL/GenBank/DDBJ whole genome shotgun (WGS) entry which is preliminary data.</text>
</comment>
<dbReference type="AlphaFoldDB" id="A0A7X0RPQ6"/>
<dbReference type="PANTHER" id="PTHR43190">
    <property type="entry name" value="N-ACETYL-D-GLUCOSAMINE KINASE"/>
    <property type="match status" value="1"/>
</dbReference>
<dbReference type="Pfam" id="PF01869">
    <property type="entry name" value="BcrAD_BadFG"/>
    <property type="match status" value="1"/>
</dbReference>
<dbReference type="PANTHER" id="PTHR43190:SF3">
    <property type="entry name" value="N-ACETYL-D-GLUCOSAMINE KINASE"/>
    <property type="match status" value="1"/>
</dbReference>
<evidence type="ECO:0000259" key="1">
    <source>
        <dbReference type="Pfam" id="PF01869"/>
    </source>
</evidence>